<dbReference type="Proteomes" id="UP000000249">
    <property type="component" value="Chromosome 2"/>
</dbReference>
<dbReference type="KEGG" id="vcr:VC395_A0684"/>
<evidence type="ECO:0000313" key="1">
    <source>
        <dbReference type="EMBL" id="ABQ19263.1"/>
    </source>
</evidence>
<reference evidence="1 2" key="1">
    <citation type="submission" date="2007-03" db="EMBL/GenBank/DDBJ databases">
        <authorList>
            <person name="Heidelberg J."/>
        </authorList>
    </citation>
    <scope>NUCLEOTIDE SEQUENCE [LARGE SCALE GENOMIC DNA]</scope>
    <source>
        <strain evidence="2">ATCC 39541 / Classical Ogawa 395 / O395</strain>
    </source>
</reference>
<proteinExistence type="predicted"/>
<name>A0A0H3AG53_VIBC3</name>
<organism evidence="1 2">
    <name type="scientific">Vibrio cholerae serotype O1 (strain ATCC 39541 / Classical Ogawa 395 / O395)</name>
    <dbReference type="NCBI Taxonomy" id="345073"/>
    <lineage>
        <taxon>Bacteria</taxon>
        <taxon>Pseudomonadati</taxon>
        <taxon>Pseudomonadota</taxon>
        <taxon>Gammaproteobacteria</taxon>
        <taxon>Vibrionales</taxon>
        <taxon>Vibrionaceae</taxon>
        <taxon>Vibrio</taxon>
    </lineage>
</organism>
<sequence>MSHFIDYSRIDIAKNHFNHDVTHEQGKVLHFTNPLPALIN</sequence>
<accession>A0A0H3AG53</accession>
<protein>
    <submittedName>
        <fullName evidence="1">Uncharacterized protein</fullName>
    </submittedName>
</protein>
<evidence type="ECO:0000313" key="2">
    <source>
        <dbReference type="Proteomes" id="UP000000249"/>
    </source>
</evidence>
<dbReference type="KEGG" id="vco:VC0395_0571"/>
<dbReference type="EMBL" id="CP000626">
    <property type="protein sequence ID" value="ABQ19263.1"/>
    <property type="molecule type" value="Genomic_DNA"/>
</dbReference>
<gene>
    <name evidence="1" type="ordered locus">VC0395_0571</name>
</gene>
<dbReference type="AlphaFoldDB" id="A0A0H3AG53"/>